<feature type="region of interest" description="Disordered" evidence="7">
    <location>
        <begin position="356"/>
        <end position="385"/>
    </location>
</feature>
<dbReference type="InterPro" id="IPR001005">
    <property type="entry name" value="SANT/Myb"/>
</dbReference>
<dbReference type="SMART" id="SM00717">
    <property type="entry name" value="SANT"/>
    <property type="match status" value="2"/>
</dbReference>
<dbReference type="GO" id="GO:0009723">
    <property type="term" value="P:response to ethylene"/>
    <property type="evidence" value="ECO:0007669"/>
    <property type="project" value="UniProtKB-ARBA"/>
</dbReference>
<evidence type="ECO:0000313" key="10">
    <source>
        <dbReference type="EMBL" id="CAL1409399.1"/>
    </source>
</evidence>
<evidence type="ECO:0000259" key="8">
    <source>
        <dbReference type="PROSITE" id="PS50090"/>
    </source>
</evidence>
<keyword evidence="5" id="KW-0804">Transcription</keyword>
<feature type="compositionally biased region" description="Low complexity" evidence="7">
    <location>
        <begin position="133"/>
        <end position="151"/>
    </location>
</feature>
<dbReference type="InterPro" id="IPR051953">
    <property type="entry name" value="Plant_SW-associated_TFs"/>
</dbReference>
<evidence type="ECO:0000256" key="3">
    <source>
        <dbReference type="ARBA" id="ARBA00023015"/>
    </source>
</evidence>
<name>A0AAV2GFD4_9ROSI</name>
<feature type="domain" description="Myb-like" evidence="8">
    <location>
        <begin position="11"/>
        <end position="63"/>
    </location>
</feature>
<feature type="region of interest" description="Disordered" evidence="7">
    <location>
        <begin position="130"/>
        <end position="213"/>
    </location>
</feature>
<dbReference type="GO" id="GO:1990532">
    <property type="term" value="P:stress response to nickel ion"/>
    <property type="evidence" value="ECO:0007669"/>
    <property type="project" value="UniProtKB-ARBA"/>
</dbReference>
<evidence type="ECO:0000256" key="7">
    <source>
        <dbReference type="SAM" id="MobiDB-lite"/>
    </source>
</evidence>
<evidence type="ECO:0000256" key="4">
    <source>
        <dbReference type="ARBA" id="ARBA00023125"/>
    </source>
</evidence>
<keyword evidence="11" id="KW-1185">Reference proteome</keyword>
<feature type="compositionally biased region" description="Acidic residues" evidence="7">
    <location>
        <begin position="176"/>
        <end position="199"/>
    </location>
</feature>
<dbReference type="CDD" id="cd00167">
    <property type="entry name" value="SANT"/>
    <property type="match status" value="2"/>
</dbReference>
<dbReference type="Proteomes" id="UP001497516">
    <property type="component" value="Chromosome 8"/>
</dbReference>
<evidence type="ECO:0000256" key="6">
    <source>
        <dbReference type="ARBA" id="ARBA00023242"/>
    </source>
</evidence>
<keyword evidence="2" id="KW-0677">Repeat</keyword>
<accession>A0AAV2GFD4</accession>
<dbReference type="PROSITE" id="PS50090">
    <property type="entry name" value="MYB_LIKE"/>
    <property type="match status" value="2"/>
</dbReference>
<evidence type="ECO:0000259" key="9">
    <source>
        <dbReference type="PROSITE" id="PS51294"/>
    </source>
</evidence>
<dbReference type="PANTHER" id="PTHR47997">
    <property type="entry name" value="MYB DOMAIN PROTEIN 55"/>
    <property type="match status" value="1"/>
</dbReference>
<dbReference type="PANTHER" id="PTHR47997:SF75">
    <property type="entry name" value="MYB DOMAIN PROTEIN 55"/>
    <property type="match status" value="1"/>
</dbReference>
<feature type="compositionally biased region" description="Basic and acidic residues" evidence="7">
    <location>
        <begin position="361"/>
        <end position="370"/>
    </location>
</feature>
<comment type="subcellular location">
    <subcellularLocation>
        <location evidence="1">Nucleus</location>
    </subcellularLocation>
</comment>
<dbReference type="Pfam" id="PF00249">
    <property type="entry name" value="Myb_DNA-binding"/>
    <property type="match status" value="2"/>
</dbReference>
<dbReference type="GO" id="GO:0010468">
    <property type="term" value="P:regulation of gene expression"/>
    <property type="evidence" value="ECO:0007669"/>
    <property type="project" value="UniProtKB-ARBA"/>
</dbReference>
<dbReference type="GO" id="GO:1990641">
    <property type="term" value="P:response to iron ion starvation"/>
    <property type="evidence" value="ECO:0007669"/>
    <property type="project" value="UniProtKB-ARBA"/>
</dbReference>
<dbReference type="InterPro" id="IPR009057">
    <property type="entry name" value="Homeodomain-like_sf"/>
</dbReference>
<dbReference type="Gene3D" id="1.10.10.60">
    <property type="entry name" value="Homeodomain-like"/>
    <property type="match status" value="2"/>
</dbReference>
<dbReference type="SUPFAM" id="SSF46689">
    <property type="entry name" value="Homeodomain-like"/>
    <property type="match status" value="1"/>
</dbReference>
<dbReference type="InterPro" id="IPR017930">
    <property type="entry name" value="Myb_dom"/>
</dbReference>
<dbReference type="GO" id="GO:0003677">
    <property type="term" value="F:DNA binding"/>
    <property type="evidence" value="ECO:0007669"/>
    <property type="project" value="UniProtKB-KW"/>
</dbReference>
<dbReference type="FunFam" id="1.10.10.60:FF:000310">
    <property type="entry name" value="MYB transcription factor"/>
    <property type="match status" value="1"/>
</dbReference>
<sequence length="385" mass="43703">MGKGRAPCCDKNQVKRGPWSPAEDLRLMTFIQKYGHENWRSLPKQAGLSRCGKSCRLRWINYLRPDVKRGNFTPEEEDSIIRLHRELGNKWSKIASHLPGRTDNEIKNVWNTHLKKRVSSSNKKNVELISKLSSPTSSSSSSTFSTTTTSSGKRNAQAAKIDIDDQQRKRRRTNMLDEEEEEDEVVDKEDIQNNDEDELTNNYEFKSSPNEISNSSVSSILTDSCSLIDNVVSMDSIFSLGESVGNVYDVLEDVSRPEVEDFTLEIPLESDMEFWNLLDGLTEPNGNNGENVASLCDDQLGVQVVDDGEDDDDKQKWLRYLETELGLEEINNNTTNQEDNSTIPQVLEEGNMEFLYDDESLPSHESKAQFEENPTSPNQPHTQDI</sequence>
<feature type="compositionally biased region" description="Polar residues" evidence="7">
    <location>
        <begin position="372"/>
        <end position="385"/>
    </location>
</feature>
<keyword evidence="6" id="KW-0539">Nucleus</keyword>
<evidence type="ECO:0000256" key="1">
    <source>
        <dbReference type="ARBA" id="ARBA00004123"/>
    </source>
</evidence>
<feature type="domain" description="HTH myb-type" evidence="9">
    <location>
        <begin position="11"/>
        <end position="63"/>
    </location>
</feature>
<evidence type="ECO:0000256" key="5">
    <source>
        <dbReference type="ARBA" id="ARBA00023163"/>
    </source>
</evidence>
<protein>
    <submittedName>
        <fullName evidence="10">Uncharacterized protein</fullName>
    </submittedName>
</protein>
<evidence type="ECO:0000313" key="11">
    <source>
        <dbReference type="Proteomes" id="UP001497516"/>
    </source>
</evidence>
<dbReference type="PROSITE" id="PS51294">
    <property type="entry name" value="HTH_MYB"/>
    <property type="match status" value="2"/>
</dbReference>
<dbReference type="EMBL" id="OZ034821">
    <property type="protein sequence ID" value="CAL1409399.1"/>
    <property type="molecule type" value="Genomic_DNA"/>
</dbReference>
<evidence type="ECO:0000256" key="2">
    <source>
        <dbReference type="ARBA" id="ARBA00022737"/>
    </source>
</evidence>
<keyword evidence="3" id="KW-0805">Transcription regulation</keyword>
<proteinExistence type="predicted"/>
<gene>
    <name evidence="10" type="ORF">LTRI10_LOCUS48902</name>
</gene>
<feature type="domain" description="HTH myb-type" evidence="9">
    <location>
        <begin position="64"/>
        <end position="118"/>
    </location>
</feature>
<feature type="domain" description="Myb-like" evidence="8">
    <location>
        <begin position="64"/>
        <end position="114"/>
    </location>
</feature>
<dbReference type="FunFam" id="1.10.10.60:FF:000015">
    <property type="entry name" value="Transcription factor RAX3"/>
    <property type="match status" value="1"/>
</dbReference>
<reference evidence="10 11" key="1">
    <citation type="submission" date="2024-04" db="EMBL/GenBank/DDBJ databases">
        <authorList>
            <person name="Fracassetti M."/>
        </authorList>
    </citation>
    <scope>NUCLEOTIDE SEQUENCE [LARGE SCALE GENOMIC DNA]</scope>
</reference>
<dbReference type="GO" id="GO:0005634">
    <property type="term" value="C:nucleus"/>
    <property type="evidence" value="ECO:0007669"/>
    <property type="project" value="UniProtKB-SubCell"/>
</dbReference>
<dbReference type="AlphaFoldDB" id="A0AAV2GFD4"/>
<organism evidence="10 11">
    <name type="scientific">Linum trigynum</name>
    <dbReference type="NCBI Taxonomy" id="586398"/>
    <lineage>
        <taxon>Eukaryota</taxon>
        <taxon>Viridiplantae</taxon>
        <taxon>Streptophyta</taxon>
        <taxon>Embryophyta</taxon>
        <taxon>Tracheophyta</taxon>
        <taxon>Spermatophyta</taxon>
        <taxon>Magnoliopsida</taxon>
        <taxon>eudicotyledons</taxon>
        <taxon>Gunneridae</taxon>
        <taxon>Pentapetalae</taxon>
        <taxon>rosids</taxon>
        <taxon>fabids</taxon>
        <taxon>Malpighiales</taxon>
        <taxon>Linaceae</taxon>
        <taxon>Linum</taxon>
    </lineage>
</organism>
<keyword evidence="4" id="KW-0238">DNA-binding</keyword>